<dbReference type="Pfam" id="PF00089">
    <property type="entry name" value="Trypsin"/>
    <property type="match status" value="1"/>
</dbReference>
<dbReference type="InterPro" id="IPR018114">
    <property type="entry name" value="TRYPSIN_HIS"/>
</dbReference>
<reference evidence="3" key="1">
    <citation type="submission" date="2020-09" db="EMBL/GenBank/DDBJ databases">
        <authorList>
            <person name="Kikuchi T."/>
        </authorList>
    </citation>
    <scope>NUCLEOTIDE SEQUENCE</scope>
    <source>
        <strain evidence="3">SH1</strain>
    </source>
</reference>
<evidence type="ECO:0000313" key="4">
    <source>
        <dbReference type="Proteomes" id="UP000614601"/>
    </source>
</evidence>
<dbReference type="Gene3D" id="2.40.10.10">
    <property type="entry name" value="Trypsin-like serine proteases"/>
    <property type="match status" value="1"/>
</dbReference>
<dbReference type="AlphaFoldDB" id="A0A811K5U0"/>
<name>A0A811K5U0_9BILA</name>
<dbReference type="GO" id="GO:0006508">
    <property type="term" value="P:proteolysis"/>
    <property type="evidence" value="ECO:0007669"/>
    <property type="project" value="InterPro"/>
</dbReference>
<accession>A0A811K5U0</accession>
<organism evidence="3 4">
    <name type="scientific">Bursaphelenchus okinawaensis</name>
    <dbReference type="NCBI Taxonomy" id="465554"/>
    <lineage>
        <taxon>Eukaryota</taxon>
        <taxon>Metazoa</taxon>
        <taxon>Ecdysozoa</taxon>
        <taxon>Nematoda</taxon>
        <taxon>Chromadorea</taxon>
        <taxon>Rhabditida</taxon>
        <taxon>Tylenchina</taxon>
        <taxon>Tylenchomorpha</taxon>
        <taxon>Aphelenchoidea</taxon>
        <taxon>Aphelenchoididae</taxon>
        <taxon>Bursaphelenchus</taxon>
    </lineage>
</organism>
<dbReference type="OrthoDB" id="7754674at2759"/>
<dbReference type="SUPFAM" id="SSF50494">
    <property type="entry name" value="Trypsin-like serine proteases"/>
    <property type="match status" value="1"/>
</dbReference>
<evidence type="ECO:0000313" key="3">
    <source>
        <dbReference type="EMBL" id="CAD5210712.1"/>
    </source>
</evidence>
<evidence type="ECO:0000259" key="2">
    <source>
        <dbReference type="PROSITE" id="PS50240"/>
    </source>
</evidence>
<dbReference type="EMBL" id="CAJFDH010000002">
    <property type="protein sequence ID" value="CAD5210712.1"/>
    <property type="molecule type" value="Genomic_DNA"/>
</dbReference>
<dbReference type="PROSITE" id="PS50240">
    <property type="entry name" value="TRYPSIN_DOM"/>
    <property type="match status" value="1"/>
</dbReference>
<evidence type="ECO:0000256" key="1">
    <source>
        <dbReference type="ARBA" id="ARBA00023157"/>
    </source>
</evidence>
<dbReference type="Proteomes" id="UP000614601">
    <property type="component" value="Unassembled WGS sequence"/>
</dbReference>
<keyword evidence="1" id="KW-1015">Disulfide bond</keyword>
<dbReference type="InterPro" id="IPR009003">
    <property type="entry name" value="Peptidase_S1_PA"/>
</dbReference>
<dbReference type="EMBL" id="CAJFCW020000002">
    <property type="protein sequence ID" value="CAG9091909.1"/>
    <property type="molecule type" value="Genomic_DNA"/>
</dbReference>
<dbReference type="InterPro" id="IPR043504">
    <property type="entry name" value="Peptidase_S1_PA_chymotrypsin"/>
</dbReference>
<dbReference type="SMART" id="SM00020">
    <property type="entry name" value="Tryp_SPc"/>
    <property type="match status" value="1"/>
</dbReference>
<protein>
    <recommendedName>
        <fullName evidence="2">Peptidase S1 domain-containing protein</fullName>
    </recommendedName>
</protein>
<proteinExistence type="predicted"/>
<dbReference type="GO" id="GO:0004252">
    <property type="term" value="F:serine-type endopeptidase activity"/>
    <property type="evidence" value="ECO:0007669"/>
    <property type="project" value="InterPro"/>
</dbReference>
<keyword evidence="4" id="KW-1185">Reference proteome</keyword>
<dbReference type="PROSITE" id="PS00134">
    <property type="entry name" value="TRYPSIN_HIS"/>
    <property type="match status" value="1"/>
</dbReference>
<gene>
    <name evidence="3" type="ORF">BOKJ2_LOCUS3331</name>
</gene>
<dbReference type="InterPro" id="IPR001254">
    <property type="entry name" value="Trypsin_dom"/>
</dbReference>
<feature type="domain" description="Peptidase S1" evidence="2">
    <location>
        <begin position="22"/>
        <end position="292"/>
    </location>
</feature>
<dbReference type="PANTHER" id="PTHR24252:SF7">
    <property type="entry name" value="HYALIN"/>
    <property type="match status" value="1"/>
</dbReference>
<sequence length="292" mass="32348">MAIQMSCGYSKWHPFSSHRLTIEGGHFANQGDIPYVAALIANTVHMSGRCGAVFISRRHLISATHCFFTYSTVSLPCQDPKVFDDLPGQKMAYGGVCLMEGMDGCEKADVKFGKIRKVVALTDFHKAHCIKGNDFTIVELEEDVVFDKNTQPACLFSIINNEHFSERLNGMKDFYSSGWGKDKTGTFSRRLKYLHSKFRNNFDITSDTIDLTAVNNPKDRICNGDSGNGLFAFDPKIGRDVVIGLHSYSNGCDMASMHFSSDYSVTSTAHHIQDMCDLTGVCPPGVRPSLDL</sequence>
<dbReference type="Proteomes" id="UP000783686">
    <property type="component" value="Unassembled WGS sequence"/>
</dbReference>
<dbReference type="PANTHER" id="PTHR24252">
    <property type="entry name" value="ACROSIN-RELATED"/>
    <property type="match status" value="1"/>
</dbReference>
<comment type="caution">
    <text evidence="3">The sequence shown here is derived from an EMBL/GenBank/DDBJ whole genome shotgun (WGS) entry which is preliminary data.</text>
</comment>